<accession>A0A955I7V0</accession>
<comment type="caution">
    <text evidence="2">The sequence shown here is derived from an EMBL/GenBank/DDBJ whole genome shotgun (WGS) entry which is preliminary data.</text>
</comment>
<reference evidence="2" key="2">
    <citation type="journal article" date="2021" name="Microbiome">
        <title>Successional dynamics and alternative stable states in a saline activated sludge microbial community over 9 years.</title>
        <authorList>
            <person name="Wang Y."/>
            <person name="Ye J."/>
            <person name="Ju F."/>
            <person name="Liu L."/>
            <person name="Boyd J.A."/>
            <person name="Deng Y."/>
            <person name="Parks D.H."/>
            <person name="Jiang X."/>
            <person name="Yin X."/>
            <person name="Woodcroft B.J."/>
            <person name="Tyson G.W."/>
            <person name="Hugenholtz P."/>
            <person name="Polz M.F."/>
            <person name="Zhang T."/>
        </authorList>
    </citation>
    <scope>NUCLEOTIDE SEQUENCE</scope>
    <source>
        <strain evidence="2">HKST-UBA15</strain>
    </source>
</reference>
<dbReference type="EMBL" id="JAGQLL010000038">
    <property type="protein sequence ID" value="MCA9380197.1"/>
    <property type="molecule type" value="Genomic_DNA"/>
</dbReference>
<evidence type="ECO:0000256" key="1">
    <source>
        <dbReference type="SAM" id="MobiDB-lite"/>
    </source>
</evidence>
<feature type="region of interest" description="Disordered" evidence="1">
    <location>
        <begin position="118"/>
        <end position="137"/>
    </location>
</feature>
<proteinExistence type="predicted"/>
<reference evidence="2" key="1">
    <citation type="submission" date="2020-04" db="EMBL/GenBank/DDBJ databases">
        <authorList>
            <person name="Zhang T."/>
        </authorList>
    </citation>
    <scope>NUCLEOTIDE SEQUENCE</scope>
    <source>
        <strain evidence="2">HKST-UBA15</strain>
    </source>
</reference>
<organism evidence="2 3">
    <name type="scientific">Candidatus Dojkabacteria bacterium</name>
    <dbReference type="NCBI Taxonomy" id="2099670"/>
    <lineage>
        <taxon>Bacteria</taxon>
        <taxon>Candidatus Dojkabacteria</taxon>
    </lineage>
</organism>
<evidence type="ECO:0000313" key="2">
    <source>
        <dbReference type="EMBL" id="MCA9380197.1"/>
    </source>
</evidence>
<evidence type="ECO:0000313" key="3">
    <source>
        <dbReference type="Proteomes" id="UP000745577"/>
    </source>
</evidence>
<gene>
    <name evidence="2" type="ORF">KC675_03395</name>
</gene>
<dbReference type="AlphaFoldDB" id="A0A955I7V0"/>
<name>A0A955I7V0_9BACT</name>
<protein>
    <submittedName>
        <fullName evidence="2">Uncharacterized protein</fullName>
    </submittedName>
</protein>
<sequence length="137" mass="16422">MSLTDHPENYFRFWSHLYLPEIVINLKLDLFLDNKYPEYLSEEACSDIQSTIIEYRGFFLNHLDNYKIDEEEITEANILIKTDRKKDKMIIFEAKFVVKTKDGKKYEATTMPSFWGNEGDDIEEFSNGWKKKEPNRY</sequence>
<dbReference type="Proteomes" id="UP000745577">
    <property type="component" value="Unassembled WGS sequence"/>
</dbReference>